<dbReference type="EMBL" id="OV121134">
    <property type="protein sequence ID" value="CAH0552735.1"/>
    <property type="molecule type" value="Genomic_DNA"/>
</dbReference>
<dbReference type="OrthoDB" id="7450257at2759"/>
<evidence type="ECO:0000313" key="2">
    <source>
        <dbReference type="Proteomes" id="UP001154078"/>
    </source>
</evidence>
<name>A0A9P0FEG2_BRAAE</name>
<protein>
    <submittedName>
        <fullName evidence="1">Uncharacterized protein</fullName>
    </submittedName>
</protein>
<sequence length="631" mass="72832">MQMQNLPNLEEKLNFLQKKLLSFEGYSDNQIKSLKQHFSRFKSIFRKNNNSWLEGTFDIPVVAQNRSGRPHKTFSECTERTKRKKTDEIRSFVVKEVIVHAAQVELNKSGQRDAAAILKDITTTSPTRVTKYKRALSESRSVKPASLTPLQALAMFIEADLTRRQYEVVRNTNKDFYPCYSLIQKAKRECYPPQEECRVSSTGAESNLQSLVDLTMKSLSIVLEEVLLTLKKHERDSLKLICKWGCDGSQQTQYKQKFENDANSDANIFQSCFVPLRLVCGENGAKIVWENPTPSSPRYCRPITEEEINYIGTSANSLKATKVFFNGKEFKVNYVFIMTMVDGKVCNAATGTKSTSRCYICGATSKDFNQFNFNKDINLKATEFGLSVLHARIRLFESVIHLTYKLPVKKYRERKSEEEKELEKERKLEIQARFRKEKGLLINMPKANFGNTNDGNTSRRFFEDPTLASEITGISYELIYRLKVILETISSGHLIDEKKFDKYAQDTARLYVKLYPWHPMTPTMHKILVHGAVIIKNAFLPIGQLSEEAAEARNKHFRNYRQNFARKFSRENYNRDVFNRLLLSSDPLLSSMRIVKKRKFNSFLPETIDLLLPAMPNVKDSDIKNFLDKDI</sequence>
<evidence type="ECO:0000313" key="1">
    <source>
        <dbReference type="EMBL" id="CAH0552735.1"/>
    </source>
</evidence>
<organism evidence="1 2">
    <name type="scientific">Brassicogethes aeneus</name>
    <name type="common">Rape pollen beetle</name>
    <name type="synonym">Meligethes aeneus</name>
    <dbReference type="NCBI Taxonomy" id="1431903"/>
    <lineage>
        <taxon>Eukaryota</taxon>
        <taxon>Metazoa</taxon>
        <taxon>Ecdysozoa</taxon>
        <taxon>Arthropoda</taxon>
        <taxon>Hexapoda</taxon>
        <taxon>Insecta</taxon>
        <taxon>Pterygota</taxon>
        <taxon>Neoptera</taxon>
        <taxon>Endopterygota</taxon>
        <taxon>Coleoptera</taxon>
        <taxon>Polyphaga</taxon>
        <taxon>Cucujiformia</taxon>
        <taxon>Nitidulidae</taxon>
        <taxon>Meligethinae</taxon>
        <taxon>Brassicogethes</taxon>
    </lineage>
</organism>
<proteinExistence type="predicted"/>
<dbReference type="Proteomes" id="UP001154078">
    <property type="component" value="Chromosome 3"/>
</dbReference>
<dbReference type="AlphaFoldDB" id="A0A9P0FEG2"/>
<reference evidence="1" key="1">
    <citation type="submission" date="2021-12" db="EMBL/GenBank/DDBJ databases">
        <authorList>
            <person name="King R."/>
        </authorList>
    </citation>
    <scope>NUCLEOTIDE SEQUENCE</scope>
</reference>
<keyword evidence="2" id="KW-1185">Reference proteome</keyword>
<gene>
    <name evidence="1" type="ORF">MELIAE_LOCUS4896</name>
</gene>
<accession>A0A9P0FEG2</accession>